<dbReference type="Proteomes" id="UP000306509">
    <property type="component" value="Unassembled WGS sequence"/>
</dbReference>
<keyword evidence="1" id="KW-1133">Transmembrane helix</keyword>
<feature type="transmembrane region" description="Helical" evidence="1">
    <location>
        <begin position="20"/>
        <end position="41"/>
    </location>
</feature>
<protein>
    <submittedName>
        <fullName evidence="2">Pilin</fullName>
    </submittedName>
</protein>
<dbReference type="Pfam" id="PF07963">
    <property type="entry name" value="N_methyl"/>
    <property type="match status" value="1"/>
</dbReference>
<organism evidence="2 3">
    <name type="scientific">Robinsoniella peoriensis</name>
    <dbReference type="NCBI Taxonomy" id="180332"/>
    <lineage>
        <taxon>Bacteria</taxon>
        <taxon>Bacillati</taxon>
        <taxon>Bacillota</taxon>
        <taxon>Clostridia</taxon>
        <taxon>Lachnospirales</taxon>
        <taxon>Lachnospiraceae</taxon>
        <taxon>Robinsoniella</taxon>
    </lineage>
</organism>
<dbReference type="EMBL" id="QGQD01000112">
    <property type="protein sequence ID" value="TLC97696.1"/>
    <property type="molecule type" value="Genomic_DNA"/>
</dbReference>
<dbReference type="PANTHER" id="PTHR30093">
    <property type="entry name" value="GENERAL SECRETION PATHWAY PROTEIN G"/>
    <property type="match status" value="1"/>
</dbReference>
<evidence type="ECO:0000313" key="3">
    <source>
        <dbReference type="Proteomes" id="UP000306509"/>
    </source>
</evidence>
<dbReference type="InterPro" id="IPR012902">
    <property type="entry name" value="N_methyl_site"/>
</dbReference>
<proteinExistence type="predicted"/>
<keyword evidence="3" id="KW-1185">Reference proteome</keyword>
<accession>A0A4U8PZL6</accession>
<reference evidence="2 3" key="1">
    <citation type="journal article" date="2019" name="Anaerobe">
        <title>Detection of Robinsoniella peoriensis in multiple bone samples of a trauma patient.</title>
        <authorList>
            <person name="Schrottner P."/>
            <person name="Hartwich K."/>
            <person name="Bunk B."/>
            <person name="Schober I."/>
            <person name="Helbig S."/>
            <person name="Rudolph W.W."/>
            <person name="Gunzer F."/>
        </authorList>
    </citation>
    <scope>NUCLEOTIDE SEQUENCE [LARGE SCALE GENOMIC DNA]</scope>
    <source>
        <strain evidence="2 3">DSM 106044</strain>
    </source>
</reference>
<dbReference type="InterPro" id="IPR045584">
    <property type="entry name" value="Pilin-like"/>
</dbReference>
<gene>
    <name evidence="2" type="primary">pilA</name>
    <name evidence="2" type="ORF">DSM106044_05494</name>
</gene>
<dbReference type="NCBIfam" id="TIGR02532">
    <property type="entry name" value="IV_pilin_GFxxxE"/>
    <property type="match status" value="1"/>
</dbReference>
<evidence type="ECO:0000313" key="2">
    <source>
        <dbReference type="EMBL" id="TLC97696.1"/>
    </source>
</evidence>
<dbReference type="RefSeq" id="WP_243133125.1">
    <property type="nucleotide sequence ID" value="NZ_QGQD01000112.1"/>
</dbReference>
<dbReference type="SUPFAM" id="SSF54523">
    <property type="entry name" value="Pili subunits"/>
    <property type="match status" value="1"/>
</dbReference>
<sequence length="151" mass="16190">MTFMQKLRKSAKEKKGFTLIELIIVIAIIAILIALIAPNLVKFLSTAKNTSVEANAKTAYTSIQTYLTEKETAGTPVTANTYIITSDGTNLKVEINAAGGTENAAMAADLKSYFNPKELKSVTITAKVAASSALEDVKWDSNGQIGNYPKN</sequence>
<name>A0A4U8PZL6_9FIRM</name>
<evidence type="ECO:0000256" key="1">
    <source>
        <dbReference type="SAM" id="Phobius"/>
    </source>
</evidence>
<dbReference type="PROSITE" id="PS00409">
    <property type="entry name" value="PROKAR_NTER_METHYL"/>
    <property type="match status" value="1"/>
</dbReference>
<dbReference type="AlphaFoldDB" id="A0A4U8PZL6"/>
<keyword evidence="1" id="KW-0812">Transmembrane</keyword>
<keyword evidence="1" id="KW-0472">Membrane</keyword>
<comment type="caution">
    <text evidence="2">The sequence shown here is derived from an EMBL/GenBank/DDBJ whole genome shotgun (WGS) entry which is preliminary data.</text>
</comment>
<dbReference type="Gene3D" id="3.30.700.10">
    <property type="entry name" value="Glycoprotein, Type 4 Pilin"/>
    <property type="match status" value="1"/>
</dbReference>